<reference evidence="11 12" key="1">
    <citation type="submission" date="2016-10" db="EMBL/GenBank/DDBJ databases">
        <authorList>
            <person name="de Groot N.N."/>
        </authorList>
    </citation>
    <scope>NUCLEOTIDE SEQUENCE [LARGE SCALE GENOMIC DNA]</scope>
    <source>
        <strain evidence="11 12">CPCC 100156</strain>
    </source>
</reference>
<evidence type="ECO:0000313" key="12">
    <source>
        <dbReference type="Proteomes" id="UP000198925"/>
    </source>
</evidence>
<dbReference type="InterPro" id="IPR027417">
    <property type="entry name" value="P-loop_NTPase"/>
</dbReference>
<evidence type="ECO:0000256" key="8">
    <source>
        <dbReference type="ARBA" id="ARBA00022840"/>
    </source>
</evidence>
<evidence type="ECO:0000256" key="9">
    <source>
        <dbReference type="ARBA" id="ARBA00022842"/>
    </source>
</evidence>
<comment type="subcellular location">
    <subcellularLocation>
        <location evidence="1">Cytoplasm</location>
    </subcellularLocation>
</comment>
<name>A0A1G7A467_9PROT</name>
<evidence type="ECO:0000256" key="7">
    <source>
        <dbReference type="ARBA" id="ARBA00022741"/>
    </source>
</evidence>
<dbReference type="Gene3D" id="3.40.50.300">
    <property type="entry name" value="P-loop containing nucleotide triphosphate hydrolases"/>
    <property type="match status" value="1"/>
</dbReference>
<dbReference type="NCBIfam" id="TIGR00150">
    <property type="entry name" value="T6A_YjeE"/>
    <property type="match status" value="1"/>
</dbReference>
<dbReference type="PANTHER" id="PTHR33540">
    <property type="entry name" value="TRNA THREONYLCARBAMOYLADENOSINE BIOSYNTHESIS PROTEIN TSAE"/>
    <property type="match status" value="1"/>
</dbReference>
<evidence type="ECO:0000256" key="3">
    <source>
        <dbReference type="ARBA" id="ARBA00019010"/>
    </source>
</evidence>
<keyword evidence="5" id="KW-0819">tRNA processing</keyword>
<sequence>MPLILPDAEATARLAALLAPRARAGDAILLEGPLGAGKSAFARAFLRALTGDPGLEVPSPSFTLVQSYDLPGGIEAHHFDLYRLDGPGDLRELGWEEARRGLVLVEWPDRLGPLAPPEALRIRLAQGEMENSRIATLDGWPGRLHGLPG</sequence>
<evidence type="ECO:0000256" key="6">
    <source>
        <dbReference type="ARBA" id="ARBA00022723"/>
    </source>
</evidence>
<dbReference type="PANTHER" id="PTHR33540:SF2">
    <property type="entry name" value="TRNA THREONYLCARBAMOYLADENOSINE BIOSYNTHESIS PROTEIN TSAE"/>
    <property type="match status" value="1"/>
</dbReference>
<evidence type="ECO:0000256" key="2">
    <source>
        <dbReference type="ARBA" id="ARBA00007599"/>
    </source>
</evidence>
<keyword evidence="8" id="KW-0067">ATP-binding</keyword>
<organism evidence="11 12">
    <name type="scientific">Belnapia rosea</name>
    <dbReference type="NCBI Taxonomy" id="938405"/>
    <lineage>
        <taxon>Bacteria</taxon>
        <taxon>Pseudomonadati</taxon>
        <taxon>Pseudomonadota</taxon>
        <taxon>Alphaproteobacteria</taxon>
        <taxon>Acetobacterales</taxon>
        <taxon>Roseomonadaceae</taxon>
        <taxon>Belnapia</taxon>
    </lineage>
</organism>
<protein>
    <recommendedName>
        <fullName evidence="3">tRNA threonylcarbamoyladenosine biosynthesis protein TsaE</fullName>
    </recommendedName>
    <alternativeName>
        <fullName evidence="10">t(6)A37 threonylcarbamoyladenosine biosynthesis protein TsaE</fullName>
    </alternativeName>
</protein>
<evidence type="ECO:0000256" key="4">
    <source>
        <dbReference type="ARBA" id="ARBA00022490"/>
    </source>
</evidence>
<gene>
    <name evidence="11" type="ORF">SAMN04487779_101879</name>
</gene>
<keyword evidence="7" id="KW-0547">Nucleotide-binding</keyword>
<dbReference type="InterPro" id="IPR003442">
    <property type="entry name" value="T6A_TsaE"/>
</dbReference>
<dbReference type="GO" id="GO:0005737">
    <property type="term" value="C:cytoplasm"/>
    <property type="evidence" value="ECO:0007669"/>
    <property type="project" value="UniProtKB-SubCell"/>
</dbReference>
<evidence type="ECO:0000256" key="10">
    <source>
        <dbReference type="ARBA" id="ARBA00032441"/>
    </source>
</evidence>
<dbReference type="Pfam" id="PF02367">
    <property type="entry name" value="TsaE"/>
    <property type="match status" value="1"/>
</dbReference>
<dbReference type="SUPFAM" id="SSF52540">
    <property type="entry name" value="P-loop containing nucleoside triphosphate hydrolases"/>
    <property type="match status" value="1"/>
</dbReference>
<evidence type="ECO:0000313" key="11">
    <source>
        <dbReference type="EMBL" id="SDE09551.1"/>
    </source>
</evidence>
<dbReference type="AlphaFoldDB" id="A0A1G7A467"/>
<proteinExistence type="inferred from homology"/>
<dbReference type="GO" id="GO:0005524">
    <property type="term" value="F:ATP binding"/>
    <property type="evidence" value="ECO:0007669"/>
    <property type="project" value="UniProtKB-KW"/>
</dbReference>
<dbReference type="GO" id="GO:0046872">
    <property type="term" value="F:metal ion binding"/>
    <property type="evidence" value="ECO:0007669"/>
    <property type="project" value="UniProtKB-KW"/>
</dbReference>
<evidence type="ECO:0000256" key="5">
    <source>
        <dbReference type="ARBA" id="ARBA00022694"/>
    </source>
</evidence>
<dbReference type="STRING" id="938405.SAMN02927895_03473"/>
<dbReference type="OrthoDB" id="9800307at2"/>
<dbReference type="Proteomes" id="UP000198925">
    <property type="component" value="Unassembled WGS sequence"/>
</dbReference>
<dbReference type="GO" id="GO:0002949">
    <property type="term" value="P:tRNA threonylcarbamoyladenosine modification"/>
    <property type="evidence" value="ECO:0007669"/>
    <property type="project" value="InterPro"/>
</dbReference>
<keyword evidence="9" id="KW-0460">Magnesium</keyword>
<comment type="similarity">
    <text evidence="2">Belongs to the TsaE family.</text>
</comment>
<keyword evidence="6" id="KW-0479">Metal-binding</keyword>
<dbReference type="RefSeq" id="WP_090565868.1">
    <property type="nucleotide sequence ID" value="NZ_FMXZ01000010.1"/>
</dbReference>
<keyword evidence="12" id="KW-1185">Reference proteome</keyword>
<evidence type="ECO:0000256" key="1">
    <source>
        <dbReference type="ARBA" id="ARBA00004496"/>
    </source>
</evidence>
<accession>A0A1G7A467</accession>
<dbReference type="EMBL" id="FMZX01000018">
    <property type="protein sequence ID" value="SDE09551.1"/>
    <property type="molecule type" value="Genomic_DNA"/>
</dbReference>
<keyword evidence="4" id="KW-0963">Cytoplasm</keyword>